<dbReference type="PATRIC" id="fig|1423750.3.peg.182"/>
<evidence type="ECO:0008006" key="3">
    <source>
        <dbReference type="Google" id="ProtNLM"/>
    </source>
</evidence>
<sequence>MLSLVQQAQLAQSKAQGEIDPQKRLPQEYAELQQKLAALFANLKQTDATTTFRAYQATLAAFLTIALNYKWGYQLLIDQKLEKKLNQQQLKVSTEQVYLTLVELLSRSYQEKNQAAFVHAWHIFIKFGLTDLKINFTKILSQLA</sequence>
<organism evidence="1 2">
    <name type="scientific">Liquorilactobacillus ghanensis DSM 18630</name>
    <dbReference type="NCBI Taxonomy" id="1423750"/>
    <lineage>
        <taxon>Bacteria</taxon>
        <taxon>Bacillati</taxon>
        <taxon>Bacillota</taxon>
        <taxon>Bacilli</taxon>
        <taxon>Lactobacillales</taxon>
        <taxon>Lactobacillaceae</taxon>
        <taxon>Liquorilactobacillus</taxon>
    </lineage>
</organism>
<gene>
    <name evidence="1" type="ORF">FC89_GL000180</name>
</gene>
<keyword evidence="2" id="KW-1185">Reference proteome</keyword>
<reference evidence="1 2" key="1">
    <citation type="journal article" date="2015" name="Genome Announc.">
        <title>Expanding the biotechnology potential of lactobacilli through comparative genomics of 213 strains and associated genera.</title>
        <authorList>
            <person name="Sun Z."/>
            <person name="Harris H.M."/>
            <person name="McCann A."/>
            <person name="Guo C."/>
            <person name="Argimon S."/>
            <person name="Zhang W."/>
            <person name="Yang X."/>
            <person name="Jeffery I.B."/>
            <person name="Cooney J.C."/>
            <person name="Kagawa T.F."/>
            <person name="Liu W."/>
            <person name="Song Y."/>
            <person name="Salvetti E."/>
            <person name="Wrobel A."/>
            <person name="Rasinkangas P."/>
            <person name="Parkhill J."/>
            <person name="Rea M.C."/>
            <person name="O'Sullivan O."/>
            <person name="Ritari J."/>
            <person name="Douillard F.P."/>
            <person name="Paul Ross R."/>
            <person name="Yang R."/>
            <person name="Briner A.E."/>
            <person name="Felis G.E."/>
            <person name="de Vos W.M."/>
            <person name="Barrangou R."/>
            <person name="Klaenhammer T.R."/>
            <person name="Caufield P.W."/>
            <person name="Cui Y."/>
            <person name="Zhang H."/>
            <person name="O'Toole P.W."/>
        </authorList>
    </citation>
    <scope>NUCLEOTIDE SEQUENCE [LARGE SCALE GENOMIC DNA]</scope>
    <source>
        <strain evidence="1 2">DSM 18630</strain>
    </source>
</reference>
<name>A0A0R1VPP5_9LACO</name>
<evidence type="ECO:0000313" key="1">
    <source>
        <dbReference type="EMBL" id="KRM07738.1"/>
    </source>
</evidence>
<dbReference type="STRING" id="1423750.FC89_GL000180"/>
<comment type="caution">
    <text evidence="1">The sequence shown here is derived from an EMBL/GenBank/DDBJ whole genome shotgun (WGS) entry which is preliminary data.</text>
</comment>
<dbReference type="EMBL" id="AZGB01000005">
    <property type="protein sequence ID" value="KRM07738.1"/>
    <property type="molecule type" value="Genomic_DNA"/>
</dbReference>
<accession>A0A0R1VPP5</accession>
<dbReference type="AlphaFoldDB" id="A0A0R1VPP5"/>
<proteinExistence type="predicted"/>
<evidence type="ECO:0000313" key="2">
    <source>
        <dbReference type="Proteomes" id="UP000051451"/>
    </source>
</evidence>
<dbReference type="Proteomes" id="UP000051451">
    <property type="component" value="Unassembled WGS sequence"/>
</dbReference>
<protein>
    <recommendedName>
        <fullName evidence="3">dUTPase</fullName>
    </recommendedName>
</protein>